<name>A0A4Q0VXD2_9BACI</name>
<protein>
    <submittedName>
        <fullName evidence="2">Uncharacterized protein</fullName>
    </submittedName>
</protein>
<keyword evidence="1" id="KW-0812">Transmembrane</keyword>
<comment type="caution">
    <text evidence="2">The sequence shown here is derived from an EMBL/GenBank/DDBJ whole genome shotgun (WGS) entry which is preliminary data.</text>
</comment>
<feature type="transmembrane region" description="Helical" evidence="1">
    <location>
        <begin position="6"/>
        <end position="24"/>
    </location>
</feature>
<dbReference type="AlphaFoldDB" id="A0A4Q0VXD2"/>
<reference evidence="2 3" key="1">
    <citation type="journal article" date="2019" name="Int. J. Syst. Evol. Microbiol.">
        <title>Anaerobacillus alkaliphilus sp. nov., a novel alkaliphilic and moderately halophilic bacterium.</title>
        <authorList>
            <person name="Borsodi A.K."/>
            <person name="Aszalos J.M."/>
            <person name="Bihari P."/>
            <person name="Nagy I."/>
            <person name="Schumann P."/>
            <person name="Sproer C."/>
            <person name="Kovacs A.L."/>
            <person name="Boka K."/>
            <person name="Dobosy P."/>
            <person name="Ovari M."/>
            <person name="Szili-Kovacs T."/>
            <person name="Toth E."/>
        </authorList>
    </citation>
    <scope>NUCLEOTIDE SEQUENCE [LARGE SCALE GENOMIC DNA]</scope>
    <source>
        <strain evidence="2 3">B16-10</strain>
    </source>
</reference>
<organism evidence="2 3">
    <name type="scientific">Anaerobacillus alkaliphilus</name>
    <dbReference type="NCBI Taxonomy" id="1548597"/>
    <lineage>
        <taxon>Bacteria</taxon>
        <taxon>Bacillati</taxon>
        <taxon>Bacillota</taxon>
        <taxon>Bacilli</taxon>
        <taxon>Bacillales</taxon>
        <taxon>Bacillaceae</taxon>
        <taxon>Anaerobacillus</taxon>
    </lineage>
</organism>
<dbReference type="Proteomes" id="UP000290649">
    <property type="component" value="Unassembled WGS sequence"/>
</dbReference>
<dbReference type="OrthoDB" id="2969104at2"/>
<keyword evidence="3" id="KW-1185">Reference proteome</keyword>
<proteinExistence type="predicted"/>
<evidence type="ECO:0000313" key="2">
    <source>
        <dbReference type="EMBL" id="RXJ04334.1"/>
    </source>
</evidence>
<gene>
    <name evidence="2" type="ORF">DS745_02820</name>
</gene>
<keyword evidence="1" id="KW-0472">Membrane</keyword>
<keyword evidence="1" id="KW-1133">Transmembrane helix</keyword>
<evidence type="ECO:0000313" key="3">
    <source>
        <dbReference type="Proteomes" id="UP000290649"/>
    </source>
</evidence>
<dbReference type="EMBL" id="QOUX01000001">
    <property type="protein sequence ID" value="RXJ04334.1"/>
    <property type="molecule type" value="Genomic_DNA"/>
</dbReference>
<dbReference type="RefSeq" id="WP_129076680.1">
    <property type="nucleotide sequence ID" value="NZ_QOUX01000001.1"/>
</dbReference>
<accession>A0A4Q0VXD2</accession>
<sequence length="157" mass="18300">MKRLAIILFILIIGSIIISSFFFIGKDTVKEETKLFIREIILLNESQLLTSEENEEIKLFFESLEALNLPHPIIEGIEIPYYDVFTPPTENEEFLQYISVKYDQVTATVSDTDIHFEYILYNEVSKNPEEIYFGKLTLRSSDTDVNLVAVHLMERQK</sequence>
<evidence type="ECO:0000256" key="1">
    <source>
        <dbReference type="SAM" id="Phobius"/>
    </source>
</evidence>